<dbReference type="InterPro" id="IPR051490">
    <property type="entry name" value="THEM6_lcsJ_thioesterase"/>
</dbReference>
<dbReference type="InterPro" id="IPR029069">
    <property type="entry name" value="HotDog_dom_sf"/>
</dbReference>
<keyword evidence="2" id="KW-1185">Reference proteome</keyword>
<dbReference type="STRING" id="1515746.HR45_17455"/>
<reference evidence="1 2" key="1">
    <citation type="submission" date="2014-06" db="EMBL/GenBank/DDBJ databases">
        <title>Shewanella sp. YQH10.</title>
        <authorList>
            <person name="Liu Y."/>
            <person name="Zeng R."/>
        </authorList>
    </citation>
    <scope>NUCLEOTIDE SEQUENCE [LARGE SCALE GENOMIC DNA]</scope>
    <source>
        <strain evidence="1 2">YQH10</strain>
    </source>
</reference>
<dbReference type="EMBL" id="JPEO01000021">
    <property type="protein sequence ID" value="KFZ36288.1"/>
    <property type="molecule type" value="Genomic_DNA"/>
</dbReference>
<comment type="caution">
    <text evidence="1">The sequence shown here is derived from an EMBL/GenBank/DDBJ whole genome shotgun (WGS) entry which is preliminary data.</text>
</comment>
<evidence type="ECO:0000313" key="1">
    <source>
        <dbReference type="EMBL" id="KFZ36288.1"/>
    </source>
</evidence>
<dbReference type="PANTHER" id="PTHR12475:SF4">
    <property type="entry name" value="PROTEIN THEM6"/>
    <property type="match status" value="1"/>
</dbReference>
<proteinExistence type="predicted"/>
<gene>
    <name evidence="1" type="ORF">HR45_17455</name>
</gene>
<name>A0A094LMF7_9GAMM</name>
<accession>A0A094LMF7</accession>
<dbReference type="Gene3D" id="3.10.129.10">
    <property type="entry name" value="Hotdog Thioesterase"/>
    <property type="match status" value="1"/>
</dbReference>
<dbReference type="AlphaFoldDB" id="A0A094LMF7"/>
<evidence type="ECO:0000313" key="2">
    <source>
        <dbReference type="Proteomes" id="UP000029264"/>
    </source>
</evidence>
<organism evidence="1 2">
    <name type="scientific">Shewanella mangrovi</name>
    <dbReference type="NCBI Taxonomy" id="1515746"/>
    <lineage>
        <taxon>Bacteria</taxon>
        <taxon>Pseudomonadati</taxon>
        <taxon>Pseudomonadota</taxon>
        <taxon>Gammaproteobacteria</taxon>
        <taxon>Alteromonadales</taxon>
        <taxon>Shewanellaceae</taxon>
        <taxon>Shewanella</taxon>
    </lineage>
</organism>
<dbReference type="CDD" id="cd00586">
    <property type="entry name" value="4HBT"/>
    <property type="match status" value="1"/>
</dbReference>
<dbReference type="eggNOG" id="COG0824">
    <property type="taxonomic scope" value="Bacteria"/>
</dbReference>
<dbReference type="OrthoDB" id="3727779at2"/>
<dbReference type="Pfam" id="PF13279">
    <property type="entry name" value="4HBT_2"/>
    <property type="match status" value="1"/>
</dbReference>
<protein>
    <submittedName>
        <fullName evidence="1">Thioesterase</fullName>
    </submittedName>
</protein>
<dbReference type="RefSeq" id="WP_037445412.1">
    <property type="nucleotide sequence ID" value="NZ_JPEO01000021.1"/>
</dbReference>
<sequence length="179" mass="20993">MNLYFRLFWLFAWRLRHISPIGFLDTSRMAYRVWPTDCDINLHLTNARYPALMDIGRTYMLAEMLQLKPLLKLKWLPVVNASEFTFIKDIKPLQKFCLETRVLGWDDKYFYIEQRFVSERGLHAIANVRGLFVCKGRKISSAELISQVGFSGAEPELPSSVAEWKTMLQRKKDENSHNS</sequence>
<dbReference type="SUPFAM" id="SSF54637">
    <property type="entry name" value="Thioesterase/thiol ester dehydrase-isomerase"/>
    <property type="match status" value="1"/>
</dbReference>
<dbReference type="PANTHER" id="PTHR12475">
    <property type="match status" value="1"/>
</dbReference>
<dbReference type="Proteomes" id="UP000029264">
    <property type="component" value="Unassembled WGS sequence"/>
</dbReference>